<dbReference type="AlphaFoldDB" id="A0A6G1GJL7"/>
<dbReference type="SMART" id="SM00474">
    <property type="entry name" value="35EXOc"/>
    <property type="match status" value="1"/>
</dbReference>
<protein>
    <recommendedName>
        <fullName evidence="1">3'-5' exonuclease domain-containing protein</fullName>
    </recommendedName>
</protein>
<gene>
    <name evidence="2" type="ORF">K402DRAFT_343484</name>
</gene>
<dbReference type="InterPro" id="IPR002562">
    <property type="entry name" value="3'-5'_exonuclease_dom"/>
</dbReference>
<dbReference type="GO" id="GO:0003676">
    <property type="term" value="F:nucleic acid binding"/>
    <property type="evidence" value="ECO:0007669"/>
    <property type="project" value="InterPro"/>
</dbReference>
<evidence type="ECO:0000313" key="3">
    <source>
        <dbReference type="Proteomes" id="UP000800041"/>
    </source>
</evidence>
<dbReference type="Proteomes" id="UP000800041">
    <property type="component" value="Unassembled WGS sequence"/>
</dbReference>
<proteinExistence type="predicted"/>
<sequence>MIFLDLPFAFWKYALAHVRIRLRGPKVETYKPQNKRHTFIDTTTDVTCFLDDLQSQSIPADKPVLYFDCEGTNLGRDGTVSLVQIYLPAREQSYVLDILTLQSFAFMTPSTDRKVTLKSVFESDTLIKAIWAIRSDSAALYAHYGIELRNCHDLQLLEFSRQSSSSKKSGVISLGRAIDNHGKRLGMTEEALGMWKLAKNEGKESCKDGKQYDQRPLPSVLVDYAVGDVEILPKLYDYCRSSASDLWFDMVRDQEGRYVLEEQRCDGEGG</sequence>
<name>A0A6G1GJL7_9PEZI</name>
<dbReference type="Gene3D" id="3.30.420.10">
    <property type="entry name" value="Ribonuclease H-like superfamily/Ribonuclease H"/>
    <property type="match status" value="1"/>
</dbReference>
<dbReference type="GO" id="GO:0006139">
    <property type="term" value="P:nucleobase-containing compound metabolic process"/>
    <property type="evidence" value="ECO:0007669"/>
    <property type="project" value="InterPro"/>
</dbReference>
<organism evidence="2 3">
    <name type="scientific">Aulographum hederae CBS 113979</name>
    <dbReference type="NCBI Taxonomy" id="1176131"/>
    <lineage>
        <taxon>Eukaryota</taxon>
        <taxon>Fungi</taxon>
        <taxon>Dikarya</taxon>
        <taxon>Ascomycota</taxon>
        <taxon>Pezizomycotina</taxon>
        <taxon>Dothideomycetes</taxon>
        <taxon>Pleosporomycetidae</taxon>
        <taxon>Aulographales</taxon>
        <taxon>Aulographaceae</taxon>
    </lineage>
</organism>
<evidence type="ECO:0000259" key="1">
    <source>
        <dbReference type="SMART" id="SM00474"/>
    </source>
</evidence>
<reference evidence="2" key="1">
    <citation type="journal article" date="2020" name="Stud. Mycol.">
        <title>101 Dothideomycetes genomes: a test case for predicting lifestyles and emergence of pathogens.</title>
        <authorList>
            <person name="Haridas S."/>
            <person name="Albert R."/>
            <person name="Binder M."/>
            <person name="Bloem J."/>
            <person name="Labutti K."/>
            <person name="Salamov A."/>
            <person name="Andreopoulos B."/>
            <person name="Baker S."/>
            <person name="Barry K."/>
            <person name="Bills G."/>
            <person name="Bluhm B."/>
            <person name="Cannon C."/>
            <person name="Castanera R."/>
            <person name="Culley D."/>
            <person name="Daum C."/>
            <person name="Ezra D."/>
            <person name="Gonzalez J."/>
            <person name="Henrissat B."/>
            <person name="Kuo A."/>
            <person name="Liang C."/>
            <person name="Lipzen A."/>
            <person name="Lutzoni F."/>
            <person name="Magnuson J."/>
            <person name="Mondo S."/>
            <person name="Nolan M."/>
            <person name="Ohm R."/>
            <person name="Pangilinan J."/>
            <person name="Park H.-J."/>
            <person name="Ramirez L."/>
            <person name="Alfaro M."/>
            <person name="Sun H."/>
            <person name="Tritt A."/>
            <person name="Yoshinaga Y."/>
            <person name="Zwiers L.-H."/>
            <person name="Turgeon B."/>
            <person name="Goodwin S."/>
            <person name="Spatafora J."/>
            <person name="Crous P."/>
            <person name="Grigoriev I."/>
        </authorList>
    </citation>
    <scope>NUCLEOTIDE SEQUENCE</scope>
    <source>
        <strain evidence="2">CBS 113979</strain>
    </source>
</reference>
<accession>A0A6G1GJL7</accession>
<dbReference type="Pfam" id="PF01612">
    <property type="entry name" value="DNA_pol_A_exo1"/>
    <property type="match status" value="1"/>
</dbReference>
<keyword evidence="3" id="KW-1185">Reference proteome</keyword>
<dbReference type="InterPro" id="IPR012337">
    <property type="entry name" value="RNaseH-like_sf"/>
</dbReference>
<dbReference type="EMBL" id="ML977214">
    <property type="protein sequence ID" value="KAF1980918.1"/>
    <property type="molecule type" value="Genomic_DNA"/>
</dbReference>
<dbReference type="PANTHER" id="PTHR43040:SF1">
    <property type="entry name" value="RIBONUCLEASE D"/>
    <property type="match status" value="1"/>
</dbReference>
<dbReference type="GO" id="GO:0008408">
    <property type="term" value="F:3'-5' exonuclease activity"/>
    <property type="evidence" value="ECO:0007669"/>
    <property type="project" value="InterPro"/>
</dbReference>
<evidence type="ECO:0000313" key="2">
    <source>
        <dbReference type="EMBL" id="KAF1980918.1"/>
    </source>
</evidence>
<feature type="domain" description="3'-5' exonuclease" evidence="1">
    <location>
        <begin position="37"/>
        <end position="244"/>
    </location>
</feature>
<dbReference type="OrthoDB" id="26838at2759"/>
<dbReference type="SUPFAM" id="SSF53098">
    <property type="entry name" value="Ribonuclease H-like"/>
    <property type="match status" value="1"/>
</dbReference>
<dbReference type="InterPro" id="IPR036397">
    <property type="entry name" value="RNaseH_sf"/>
</dbReference>
<dbReference type="PANTHER" id="PTHR43040">
    <property type="entry name" value="RIBONUCLEASE D"/>
    <property type="match status" value="1"/>
</dbReference>